<evidence type="ECO:0000313" key="3">
    <source>
        <dbReference type="Proteomes" id="UP001286174"/>
    </source>
</evidence>
<dbReference type="Proteomes" id="UP001286174">
    <property type="component" value="Unassembled WGS sequence"/>
</dbReference>
<dbReference type="CDD" id="cd00093">
    <property type="entry name" value="HTH_XRE"/>
    <property type="match status" value="1"/>
</dbReference>
<dbReference type="GO" id="GO:0003677">
    <property type="term" value="F:DNA binding"/>
    <property type="evidence" value="ECO:0007669"/>
    <property type="project" value="InterPro"/>
</dbReference>
<name>A0AB35U248_9FIRM</name>
<evidence type="ECO:0000313" key="2">
    <source>
        <dbReference type="EMBL" id="MDX8418646.1"/>
    </source>
</evidence>
<comment type="caution">
    <text evidence="2">The sequence shown here is derived from an EMBL/GenBank/DDBJ whole genome shotgun (WGS) entry which is preliminary data.</text>
</comment>
<dbReference type="CDD" id="cd06529">
    <property type="entry name" value="S24_LexA-like"/>
    <property type="match status" value="1"/>
</dbReference>
<accession>A0AB35U248</accession>
<dbReference type="InterPro" id="IPR036286">
    <property type="entry name" value="LexA/Signal_pep-like_sf"/>
</dbReference>
<dbReference type="SUPFAM" id="SSF51306">
    <property type="entry name" value="LexA/Signal peptidase"/>
    <property type="match status" value="1"/>
</dbReference>
<organism evidence="2 3">
    <name type="scientific">Grylomicrobium aquisgranensis</name>
    <dbReference type="NCBI Taxonomy" id="2926318"/>
    <lineage>
        <taxon>Bacteria</taxon>
        <taxon>Bacillati</taxon>
        <taxon>Bacillota</taxon>
        <taxon>Erysipelotrichia</taxon>
        <taxon>Erysipelotrichales</taxon>
        <taxon>Erysipelotrichaceae</taxon>
        <taxon>Grylomicrobium</taxon>
    </lineage>
</organism>
<dbReference type="Pfam" id="PF01381">
    <property type="entry name" value="HTH_3"/>
    <property type="match status" value="1"/>
</dbReference>
<gene>
    <name evidence="2" type="ORF">MOZ60_00900</name>
</gene>
<evidence type="ECO:0000259" key="1">
    <source>
        <dbReference type="PROSITE" id="PS50943"/>
    </source>
</evidence>
<dbReference type="InterPro" id="IPR039418">
    <property type="entry name" value="LexA-like"/>
</dbReference>
<dbReference type="SMART" id="SM00530">
    <property type="entry name" value="HTH_XRE"/>
    <property type="match status" value="1"/>
</dbReference>
<feature type="domain" description="HTH cro/C1-type" evidence="1">
    <location>
        <begin position="14"/>
        <end position="68"/>
    </location>
</feature>
<dbReference type="PANTHER" id="PTHR33516:SF2">
    <property type="entry name" value="LEXA REPRESSOR-RELATED"/>
    <property type="match status" value="1"/>
</dbReference>
<dbReference type="PANTHER" id="PTHR33516">
    <property type="entry name" value="LEXA REPRESSOR"/>
    <property type="match status" value="1"/>
</dbReference>
<dbReference type="EMBL" id="JALBUR010000001">
    <property type="protein sequence ID" value="MDX8418646.1"/>
    <property type="molecule type" value="Genomic_DNA"/>
</dbReference>
<proteinExistence type="predicted"/>
<protein>
    <submittedName>
        <fullName evidence="2">Helix-turn-helix domain-containing protein</fullName>
    </submittedName>
</protein>
<dbReference type="InterPro" id="IPR010982">
    <property type="entry name" value="Lambda_DNA-bd_dom_sf"/>
</dbReference>
<sequence>MSDLGNKEVMSKNIKRLLKEHHKTRSDLSAAINVPYTTVSDWVNAKKYPRIDKIEMMANYFGVSKSVLVEKESALISPPVLRIPLYDMISCGTGGFVDDQIIDYVVLPVEMFSPSKEYFAQYAHGDSMIGANIHGGDLIIFEKQSEPVNGMIGCFCIDDNTATCKRLSISGTQIILLPENPAYTPIIVPVESFKCLGKLAFVVSDRRDS</sequence>
<dbReference type="InterPro" id="IPR050077">
    <property type="entry name" value="LexA_repressor"/>
</dbReference>
<dbReference type="Gene3D" id="1.10.260.40">
    <property type="entry name" value="lambda repressor-like DNA-binding domains"/>
    <property type="match status" value="1"/>
</dbReference>
<dbReference type="AlphaFoldDB" id="A0AB35U248"/>
<dbReference type="SUPFAM" id="SSF47413">
    <property type="entry name" value="lambda repressor-like DNA-binding domains"/>
    <property type="match status" value="1"/>
</dbReference>
<dbReference type="InterPro" id="IPR001387">
    <property type="entry name" value="Cro/C1-type_HTH"/>
</dbReference>
<dbReference type="Pfam" id="PF00717">
    <property type="entry name" value="Peptidase_S24"/>
    <property type="match status" value="1"/>
</dbReference>
<dbReference type="Gene3D" id="2.10.109.10">
    <property type="entry name" value="Umud Fragment, subunit A"/>
    <property type="match status" value="1"/>
</dbReference>
<dbReference type="InterPro" id="IPR015927">
    <property type="entry name" value="Peptidase_S24_S26A/B/C"/>
</dbReference>
<dbReference type="PROSITE" id="PS50943">
    <property type="entry name" value="HTH_CROC1"/>
    <property type="match status" value="1"/>
</dbReference>
<dbReference type="RefSeq" id="WP_370595321.1">
    <property type="nucleotide sequence ID" value="NZ_JALBUR010000001.1"/>
</dbReference>
<reference evidence="2 3" key="1">
    <citation type="submission" date="2022-03" db="EMBL/GenBank/DDBJ databases">
        <title>Novel taxa within the pig intestine.</title>
        <authorList>
            <person name="Wylensek D."/>
            <person name="Bishof K."/>
            <person name="Afrizal A."/>
            <person name="Clavel T."/>
        </authorList>
    </citation>
    <scope>NUCLEOTIDE SEQUENCE [LARGE SCALE GENOMIC DNA]</scope>
    <source>
        <strain evidence="2 3">CLA-KB-P133</strain>
    </source>
</reference>
<keyword evidence="3" id="KW-1185">Reference proteome</keyword>